<gene>
    <name evidence="1" type="ORF">HZF05_08065</name>
</gene>
<accession>A0A838L4G8</accession>
<name>A0A838L4G8_9SPHN</name>
<organism evidence="1 2">
    <name type="scientific">Sphingomonas chungangi</name>
    <dbReference type="NCBI Taxonomy" id="2683589"/>
    <lineage>
        <taxon>Bacteria</taxon>
        <taxon>Pseudomonadati</taxon>
        <taxon>Pseudomonadota</taxon>
        <taxon>Alphaproteobacteria</taxon>
        <taxon>Sphingomonadales</taxon>
        <taxon>Sphingomonadaceae</taxon>
        <taxon>Sphingomonas</taxon>
    </lineage>
</organism>
<sequence length="168" mass="18238">MSLSLYDASVPVFIRGFSSLSAILDKGRAFADEGGLPHAELLEARLFDDMAPLTAQIQRCSDTAKGTAVRVGNVANVAMEDKEASFDDLQARIVRTVDFLKGVPANCMDGREEAQIALPPKGEIVLSGRDYVLGFALPNFFFHVTTAYALLRMKGVPIGKRDYLGAIR</sequence>
<keyword evidence="2" id="KW-1185">Reference proteome</keyword>
<dbReference type="Gene3D" id="1.20.120.450">
    <property type="entry name" value="dinb family like domain"/>
    <property type="match status" value="1"/>
</dbReference>
<comment type="caution">
    <text evidence="1">The sequence shown here is derived from an EMBL/GenBank/DDBJ whole genome shotgun (WGS) entry which is preliminary data.</text>
</comment>
<protein>
    <submittedName>
        <fullName evidence="1">DUF1993 domain-containing protein</fullName>
    </submittedName>
</protein>
<evidence type="ECO:0000313" key="2">
    <source>
        <dbReference type="Proteomes" id="UP000570166"/>
    </source>
</evidence>
<dbReference type="AlphaFoldDB" id="A0A838L4G8"/>
<proteinExistence type="predicted"/>
<dbReference type="EMBL" id="JACEIB010000005">
    <property type="protein sequence ID" value="MBA2934054.1"/>
    <property type="molecule type" value="Genomic_DNA"/>
</dbReference>
<dbReference type="Proteomes" id="UP000570166">
    <property type="component" value="Unassembled WGS sequence"/>
</dbReference>
<dbReference type="InterPro" id="IPR034660">
    <property type="entry name" value="DinB/YfiT-like"/>
</dbReference>
<reference evidence="1 2" key="1">
    <citation type="submission" date="2020-07" db="EMBL/GenBank/DDBJ databases">
        <authorList>
            <person name="Sun Q."/>
        </authorList>
    </citation>
    <scope>NUCLEOTIDE SEQUENCE [LARGE SCALE GENOMIC DNA]</scope>
    <source>
        <strain evidence="1 2">CGMCC 1.13654</strain>
    </source>
</reference>
<dbReference type="RefSeq" id="WP_160366276.1">
    <property type="nucleotide sequence ID" value="NZ_JACEIB010000005.1"/>
</dbReference>
<evidence type="ECO:0000313" key="1">
    <source>
        <dbReference type="EMBL" id="MBA2934054.1"/>
    </source>
</evidence>
<dbReference type="PANTHER" id="PTHR36922:SF1">
    <property type="entry name" value="DUF1993 DOMAIN-CONTAINING PROTEIN"/>
    <property type="match status" value="1"/>
</dbReference>
<dbReference type="InterPro" id="IPR018531">
    <property type="entry name" value="DUF1993"/>
</dbReference>
<dbReference type="SUPFAM" id="SSF109854">
    <property type="entry name" value="DinB/YfiT-like putative metalloenzymes"/>
    <property type="match status" value="1"/>
</dbReference>
<dbReference type="PANTHER" id="PTHR36922">
    <property type="entry name" value="BLL2446 PROTEIN"/>
    <property type="match status" value="1"/>
</dbReference>
<dbReference type="Pfam" id="PF09351">
    <property type="entry name" value="DUF1993"/>
    <property type="match status" value="1"/>
</dbReference>